<dbReference type="PROSITE" id="PS50889">
    <property type="entry name" value="S4"/>
    <property type="match status" value="1"/>
</dbReference>
<dbReference type="RefSeq" id="WP_020773949.1">
    <property type="nucleotide sequence ID" value="NZ_ANIK01000059.1"/>
</dbReference>
<dbReference type="InterPro" id="IPR006224">
    <property type="entry name" value="PsdUridine_synth_RluA-like_CS"/>
</dbReference>
<dbReference type="CDD" id="cd00165">
    <property type="entry name" value="S4"/>
    <property type="match status" value="1"/>
</dbReference>
<dbReference type="PROSITE" id="PS01129">
    <property type="entry name" value="PSI_RLU"/>
    <property type="match status" value="1"/>
</dbReference>
<dbReference type="Pfam" id="PF01479">
    <property type="entry name" value="S4"/>
    <property type="match status" value="1"/>
</dbReference>
<dbReference type="Pfam" id="PF00849">
    <property type="entry name" value="PseudoU_synth_2"/>
    <property type="match status" value="1"/>
</dbReference>
<reference evidence="5 6" key="1">
    <citation type="submission" date="2013-01" db="EMBL/GenBank/DDBJ databases">
        <authorList>
            <person name="Harkins D.M."/>
            <person name="Durkin A.S."/>
            <person name="Brinkac L.M."/>
            <person name="Haft D.H."/>
            <person name="Selengut J.D."/>
            <person name="Sanka R."/>
            <person name="DePew J."/>
            <person name="Purushe J."/>
            <person name="Galloway R.L."/>
            <person name="Vinetz J.M."/>
            <person name="Sutton G.G."/>
            <person name="Nierman W.C."/>
            <person name="Fouts D.E."/>
        </authorList>
    </citation>
    <scope>NUCLEOTIDE SEQUENCE [LARGE SCALE GENOMIC DNA]</scope>
    <source>
        <strain evidence="5 6">79601</strain>
    </source>
</reference>
<proteinExistence type="inferred from homology"/>
<evidence type="ECO:0000259" key="4">
    <source>
        <dbReference type="SMART" id="SM00363"/>
    </source>
</evidence>
<dbReference type="PATRIC" id="fig|1218565.3.peg.2816"/>
<dbReference type="PANTHER" id="PTHR21600:SF44">
    <property type="entry name" value="RIBOSOMAL LARGE SUBUNIT PSEUDOURIDINE SYNTHASE D"/>
    <property type="match status" value="1"/>
</dbReference>
<dbReference type="OrthoDB" id="305739at2"/>
<comment type="caution">
    <text evidence="5">The sequence shown here is derived from an EMBL/GenBank/DDBJ whole genome shotgun (WGS) entry which is preliminary data.</text>
</comment>
<dbReference type="InterPro" id="IPR036986">
    <property type="entry name" value="S4_RNA-bd_sf"/>
</dbReference>
<dbReference type="InterPro" id="IPR020103">
    <property type="entry name" value="PsdUridine_synth_cat_dom_sf"/>
</dbReference>
<dbReference type="InterPro" id="IPR050188">
    <property type="entry name" value="RluA_PseudoU_synthase"/>
</dbReference>
<dbReference type="SUPFAM" id="SSF55120">
    <property type="entry name" value="Pseudouridine synthase"/>
    <property type="match status" value="1"/>
</dbReference>
<evidence type="ECO:0000256" key="2">
    <source>
        <dbReference type="ARBA" id="ARBA00023235"/>
    </source>
</evidence>
<organism evidence="5 6">
    <name type="scientific">Leptospira alstonii serovar Sichuan str. 79601</name>
    <dbReference type="NCBI Taxonomy" id="1218565"/>
    <lineage>
        <taxon>Bacteria</taxon>
        <taxon>Pseudomonadati</taxon>
        <taxon>Spirochaetota</taxon>
        <taxon>Spirochaetia</taxon>
        <taxon>Leptospirales</taxon>
        <taxon>Leptospiraceae</taxon>
        <taxon>Leptospira</taxon>
    </lineage>
</organism>
<gene>
    <name evidence="5" type="ORF">LEP1GSC194_1514</name>
</gene>
<comment type="similarity">
    <text evidence="1">Belongs to the pseudouridine synthase RluA family.</text>
</comment>
<dbReference type="GO" id="GO:0000455">
    <property type="term" value="P:enzyme-directed rRNA pseudouridine synthesis"/>
    <property type="evidence" value="ECO:0007669"/>
    <property type="project" value="UniProtKB-ARBA"/>
</dbReference>
<feature type="domain" description="RNA-binding S4" evidence="4">
    <location>
        <begin position="29"/>
        <end position="92"/>
    </location>
</feature>
<keyword evidence="3" id="KW-0694">RNA-binding</keyword>
<evidence type="ECO:0000256" key="1">
    <source>
        <dbReference type="ARBA" id="ARBA00010876"/>
    </source>
</evidence>
<dbReference type="PANTHER" id="PTHR21600">
    <property type="entry name" value="MITOCHONDRIAL RNA PSEUDOURIDINE SYNTHASE"/>
    <property type="match status" value="1"/>
</dbReference>
<dbReference type="GO" id="GO:0120159">
    <property type="term" value="F:rRNA pseudouridine synthase activity"/>
    <property type="evidence" value="ECO:0007669"/>
    <property type="project" value="UniProtKB-ARBA"/>
</dbReference>
<sequence>MIDRFISSQKSEPLSEQLRILVAKEESGTRLDHFLSKKFTYHSRNVWQKEINEGRITVSGKRVKPGILLKGGETVVYQPIEKEEPPVRKDYRILYEDEFFVAVDKPGDLPVHPAGVYRKGNLLTLLKESGMFGDLFTVHRLDRETSGVILFAKNSETASLLSGLFGSGNIQKYYITKVYGDFPKRKTASGFLKPDLSSKIRKKREFVPLKSNFLKRNKKHLLENSPASGDEESCLTIFQKIEYDFMKTQFQRIESDLGELKVQSPKKKLNFESSQTQNEKAEESKIQPIHPKHESEIHSFVLCKPITGRMHQIRAVLYSLGFPLWGDKLYGKDEEVFLEFIEGKDPDLTARLGMERQALHAYAIVLNHPITKKKMKIVSSVPKDFL</sequence>
<evidence type="ECO:0000256" key="3">
    <source>
        <dbReference type="PROSITE-ProRule" id="PRU00182"/>
    </source>
</evidence>
<accession>M6CTY8</accession>
<dbReference type="Gene3D" id="3.10.290.10">
    <property type="entry name" value="RNA-binding S4 domain"/>
    <property type="match status" value="1"/>
</dbReference>
<dbReference type="Gene3D" id="3.30.2350.10">
    <property type="entry name" value="Pseudouridine synthase"/>
    <property type="match status" value="1"/>
</dbReference>
<dbReference type="Proteomes" id="UP000011988">
    <property type="component" value="Unassembled WGS sequence"/>
</dbReference>
<dbReference type="AlphaFoldDB" id="M6CTY8"/>
<dbReference type="InterPro" id="IPR002942">
    <property type="entry name" value="S4_RNA-bd"/>
</dbReference>
<dbReference type="SMART" id="SM00363">
    <property type="entry name" value="S4"/>
    <property type="match status" value="1"/>
</dbReference>
<dbReference type="EMBL" id="ANIK01000059">
    <property type="protein sequence ID" value="EMJ93946.1"/>
    <property type="molecule type" value="Genomic_DNA"/>
</dbReference>
<name>M6CTY8_9LEPT</name>
<keyword evidence="2" id="KW-0413">Isomerase</keyword>
<evidence type="ECO:0000313" key="6">
    <source>
        <dbReference type="Proteomes" id="UP000011988"/>
    </source>
</evidence>
<dbReference type="SUPFAM" id="SSF55174">
    <property type="entry name" value="Alpha-L RNA-binding motif"/>
    <property type="match status" value="1"/>
</dbReference>
<evidence type="ECO:0000313" key="5">
    <source>
        <dbReference type="EMBL" id="EMJ93946.1"/>
    </source>
</evidence>
<dbReference type="InterPro" id="IPR006145">
    <property type="entry name" value="PsdUridine_synth_RsuA/RluA"/>
</dbReference>
<dbReference type="GO" id="GO:0003723">
    <property type="term" value="F:RNA binding"/>
    <property type="evidence" value="ECO:0007669"/>
    <property type="project" value="UniProtKB-KW"/>
</dbReference>
<protein>
    <submittedName>
        <fullName evidence="5">S4 domain protein</fullName>
    </submittedName>
</protein>